<dbReference type="Proteomes" id="UP000823773">
    <property type="component" value="Unassembled WGS sequence"/>
</dbReference>
<sequence length="325" mass="34899">MLSNHHSSNIAAKPATETGLLGSGNQAGVLLGSKYELGGSKLLASSVNRGWGSSITAEVRRHEDLHCTAFVQQVNEVIIALSGSAKIKRRADGPEQKFLSRPGSACICPRGVAVKYLHIHSGSLEMLHLYLPQDLFGNLESLDGSSVDSGLMYTGGFYDPLVQHIGLAIAEELQAEQSAGRIVLDSLALALAARMLQHYTRQEPNKLSGRFIDGKASGALDHARLNRVLEFMYQNLGADITLDELAGVACLSVYHFARAFKLATGSAPVQYFTDLRVARAKALLADPTITVEDVALSTGFSSGTNFARAFKKSVGLSPTQYRSQH</sequence>
<accession>A0ACC5T3G9</accession>
<gene>
    <name evidence="1" type="ORF">J2Z19_005265</name>
</gene>
<reference evidence="1" key="1">
    <citation type="submission" date="2021-03" db="EMBL/GenBank/DDBJ databases">
        <title>Genomic Encyclopedia of Type Strains, Phase IV (KMG-IV): sequencing the most valuable type-strain genomes for metagenomic binning, comparative biology and taxonomic classification.</title>
        <authorList>
            <person name="Goeker M."/>
        </authorList>
    </citation>
    <scope>NUCLEOTIDE SEQUENCE</scope>
    <source>
        <strain evidence="1">DSM 18131</strain>
    </source>
</reference>
<comment type="caution">
    <text evidence="1">The sequence shown here is derived from an EMBL/GenBank/DDBJ whole genome shotgun (WGS) entry which is preliminary data.</text>
</comment>
<protein>
    <submittedName>
        <fullName evidence="1">AraC family transcriptional regulator</fullName>
    </submittedName>
</protein>
<dbReference type="EMBL" id="JAGGJR010000011">
    <property type="protein sequence ID" value="MBP1875529.1"/>
    <property type="molecule type" value="Genomic_DNA"/>
</dbReference>
<keyword evidence="2" id="KW-1185">Reference proteome</keyword>
<evidence type="ECO:0000313" key="2">
    <source>
        <dbReference type="Proteomes" id="UP000823773"/>
    </source>
</evidence>
<proteinExistence type="predicted"/>
<organism evidence="1 2">
    <name type="scientific">Ensifer adhaerens</name>
    <name type="common">Sinorhizobium morelense</name>
    <dbReference type="NCBI Taxonomy" id="106592"/>
    <lineage>
        <taxon>Bacteria</taxon>
        <taxon>Pseudomonadati</taxon>
        <taxon>Pseudomonadota</taxon>
        <taxon>Alphaproteobacteria</taxon>
        <taxon>Hyphomicrobiales</taxon>
        <taxon>Rhizobiaceae</taxon>
        <taxon>Sinorhizobium/Ensifer group</taxon>
        <taxon>Ensifer</taxon>
    </lineage>
</organism>
<evidence type="ECO:0000313" key="1">
    <source>
        <dbReference type="EMBL" id="MBP1875529.1"/>
    </source>
</evidence>
<name>A0ACC5T3G9_ENSAD</name>